<dbReference type="PANTHER" id="PTHR43697:SF1">
    <property type="entry name" value="SERINE--TRNA LIGASE"/>
    <property type="match status" value="1"/>
</dbReference>
<evidence type="ECO:0000256" key="10">
    <source>
        <dbReference type="ARBA" id="ARBA00047929"/>
    </source>
</evidence>
<comment type="function">
    <text evidence="12">Catalyzes the attachment of serine to tRNA(Ser). Is also able to aminoacylate tRNA(Sec) with serine, to form the misacylated tRNA L-seryl-tRNA(Sec), which will be further converted into selenocysteinyl-tRNA(Sec).</text>
</comment>
<comment type="subunit">
    <text evidence="12">Homodimer. The tRNA molecule binds across the dimer.</text>
</comment>
<dbReference type="InterPro" id="IPR002317">
    <property type="entry name" value="Ser-tRNA-ligase_type_1"/>
</dbReference>
<evidence type="ECO:0000256" key="3">
    <source>
        <dbReference type="ARBA" id="ARBA00010728"/>
    </source>
</evidence>
<gene>
    <name evidence="12 17" type="primary">serS</name>
    <name evidence="17" type="ORF">M132T_22080</name>
</gene>
<dbReference type="Pfam" id="PF00587">
    <property type="entry name" value="tRNA-synt_2b"/>
    <property type="match status" value="1"/>
</dbReference>
<evidence type="ECO:0000256" key="11">
    <source>
        <dbReference type="ARBA" id="ARBA00048823"/>
    </source>
</evidence>
<accession>A0AAV3WSY9</accession>
<comment type="subcellular location">
    <subcellularLocation>
        <location evidence="1 12">Cytoplasm</location>
    </subcellularLocation>
</comment>
<dbReference type="EC" id="6.1.1.11" evidence="12"/>
<dbReference type="GO" id="GO:0006434">
    <property type="term" value="P:seryl-tRNA aminoacylation"/>
    <property type="evidence" value="ECO:0007669"/>
    <property type="project" value="UniProtKB-UniRule"/>
</dbReference>
<evidence type="ECO:0000256" key="13">
    <source>
        <dbReference type="PIRSR" id="PIRSR001529-1"/>
    </source>
</evidence>
<proteinExistence type="inferred from homology"/>
<feature type="binding site" evidence="12">
    <location>
        <position position="389"/>
    </location>
    <ligand>
        <name>L-serine</name>
        <dbReference type="ChEBI" id="CHEBI:33384"/>
    </ligand>
</feature>
<evidence type="ECO:0000259" key="16">
    <source>
        <dbReference type="PROSITE" id="PS50862"/>
    </source>
</evidence>
<feature type="binding site" evidence="13">
    <location>
        <position position="235"/>
    </location>
    <ligand>
        <name>L-serine</name>
        <dbReference type="ChEBI" id="CHEBI:33384"/>
    </ligand>
</feature>
<feature type="binding site" evidence="12">
    <location>
        <begin position="235"/>
        <end position="237"/>
    </location>
    <ligand>
        <name>L-serine</name>
        <dbReference type="ChEBI" id="CHEBI:33384"/>
    </ligand>
</feature>
<dbReference type="Pfam" id="PF02403">
    <property type="entry name" value="Seryl_tRNA_N"/>
    <property type="match status" value="1"/>
</dbReference>
<evidence type="ECO:0000256" key="2">
    <source>
        <dbReference type="ARBA" id="ARBA00005045"/>
    </source>
</evidence>
<evidence type="ECO:0000313" key="17">
    <source>
        <dbReference type="EMBL" id="GEQ36700.1"/>
    </source>
</evidence>
<protein>
    <recommendedName>
        <fullName evidence="12">Serine--tRNA ligase</fullName>
        <ecNumber evidence="12">6.1.1.11</ecNumber>
    </recommendedName>
    <alternativeName>
        <fullName evidence="12">Seryl-tRNA synthetase</fullName>
        <shortName evidence="12">SerRS</shortName>
    </alternativeName>
    <alternativeName>
        <fullName evidence="12">Seryl-tRNA(Ser/Sec) synthetase</fullName>
    </alternativeName>
</protein>
<evidence type="ECO:0000256" key="7">
    <source>
        <dbReference type="ARBA" id="ARBA00022840"/>
    </source>
</evidence>
<dbReference type="GO" id="GO:0016740">
    <property type="term" value="F:transferase activity"/>
    <property type="evidence" value="ECO:0007669"/>
    <property type="project" value="UniProtKB-ARBA"/>
</dbReference>
<comment type="pathway">
    <text evidence="2 12">Aminoacyl-tRNA biosynthesis; selenocysteinyl-tRNA(Sec) biosynthesis; L-seryl-tRNA(Sec) from L-serine and tRNA(Sec): step 1/1.</text>
</comment>
<comment type="caution">
    <text evidence="12">Lacks conserved residue(s) required for the propagation of feature annotation.</text>
</comment>
<dbReference type="AlphaFoldDB" id="A0AAV3WSY9"/>
<dbReference type="GO" id="GO:0016260">
    <property type="term" value="P:selenocysteine biosynthetic process"/>
    <property type="evidence" value="ECO:0007669"/>
    <property type="project" value="UniProtKB-UniRule"/>
</dbReference>
<sequence length="428" mass="48881">MLDIKLIRNEFDQVKQRLETRGVDPKELDHLKALDEKRRETIQESEKLKKYRNQVSDEIAMKKRNKENADESIAAMQKVGADIKRVDKELEEVEKQFQEVADGLPNLPHNSLPIGAGADEESNEEVRNWGNGTNEQFSFEPKPHWEIGTDLDILDFERGAKVAKSRFLYYKGLGARLERALYNFMLDVHTQEHGYYEMIPPYLANEESLYATGQFPKFKEDVFQIQDSALTLIPTAEVPLTNYYRNEILEEIDLPKYFTALTPSFRSEAGSAGRDTRGLIRLHQFNKVEMVKLAKPEESYAELEKMTANAEAILQKLNLPYRVVLLSTGDTGFAAAKTYDLEVWIPAQNTYREISSCSNTEAFQARRAKIRYRREEDGKIDFVHTLNGSGLAIGRTVAAILENYQQEDGSVKVPEVLVPYMGGVTVIR</sequence>
<dbReference type="GO" id="GO:0005524">
    <property type="term" value="F:ATP binding"/>
    <property type="evidence" value="ECO:0007669"/>
    <property type="project" value="UniProtKB-UniRule"/>
</dbReference>
<feature type="binding site" evidence="13">
    <location>
        <position position="387"/>
    </location>
    <ligand>
        <name>L-serine</name>
        <dbReference type="ChEBI" id="CHEBI:33384"/>
    </ligand>
</feature>
<keyword evidence="5 12" id="KW-0436">Ligase</keyword>
<evidence type="ECO:0000256" key="8">
    <source>
        <dbReference type="ARBA" id="ARBA00022917"/>
    </source>
</evidence>
<dbReference type="InterPro" id="IPR045864">
    <property type="entry name" value="aa-tRNA-synth_II/BPL/LPL"/>
</dbReference>
<keyword evidence="7 12" id="KW-0067">ATP-binding</keyword>
<dbReference type="PROSITE" id="PS50862">
    <property type="entry name" value="AA_TRNA_LIGASE_II"/>
    <property type="match status" value="1"/>
</dbReference>
<evidence type="ECO:0000313" key="18">
    <source>
        <dbReference type="Proteomes" id="UP000887127"/>
    </source>
</evidence>
<dbReference type="NCBIfam" id="TIGR00414">
    <property type="entry name" value="serS"/>
    <property type="match status" value="1"/>
</dbReference>
<keyword evidence="6 12" id="KW-0547">Nucleotide-binding</keyword>
<dbReference type="HAMAP" id="MF_00176">
    <property type="entry name" value="Ser_tRNA_synth_type1"/>
    <property type="match status" value="1"/>
</dbReference>
<evidence type="ECO:0000256" key="5">
    <source>
        <dbReference type="ARBA" id="ARBA00022598"/>
    </source>
</evidence>
<dbReference type="GO" id="GO:0004828">
    <property type="term" value="F:serine-tRNA ligase activity"/>
    <property type="evidence" value="ECO:0007669"/>
    <property type="project" value="UniProtKB-UniRule"/>
</dbReference>
<evidence type="ECO:0000256" key="14">
    <source>
        <dbReference type="PIRSR" id="PIRSR001529-2"/>
    </source>
</evidence>
<feature type="binding site" evidence="12 13">
    <location>
        <position position="289"/>
    </location>
    <ligand>
        <name>L-serine</name>
        <dbReference type="ChEBI" id="CHEBI:33384"/>
    </ligand>
</feature>
<dbReference type="InterPro" id="IPR002314">
    <property type="entry name" value="aa-tRNA-synt_IIb"/>
</dbReference>
<dbReference type="SUPFAM" id="SSF46589">
    <property type="entry name" value="tRNA-binding arm"/>
    <property type="match status" value="1"/>
</dbReference>
<feature type="binding site" evidence="13">
    <location>
        <position position="266"/>
    </location>
    <ligand>
        <name>L-serine</name>
        <dbReference type="ChEBI" id="CHEBI:33384"/>
    </ligand>
</feature>
<dbReference type="SUPFAM" id="SSF55681">
    <property type="entry name" value="Class II aaRS and biotin synthetases"/>
    <property type="match status" value="1"/>
</dbReference>
<dbReference type="CDD" id="cd00770">
    <property type="entry name" value="SerRS_core"/>
    <property type="match status" value="1"/>
</dbReference>
<dbReference type="Proteomes" id="UP000887127">
    <property type="component" value="Unassembled WGS sequence"/>
</dbReference>
<dbReference type="RefSeq" id="WP_091762888.1">
    <property type="nucleotide sequence ID" value="NZ_BJVX01000004.1"/>
</dbReference>
<dbReference type="GO" id="GO:0140096">
    <property type="term" value="F:catalytic activity, acting on a protein"/>
    <property type="evidence" value="ECO:0007669"/>
    <property type="project" value="UniProtKB-ARBA"/>
</dbReference>
<comment type="caution">
    <text evidence="17">The sequence shown here is derived from an EMBL/GenBank/DDBJ whole genome shotgun (WGS) entry which is preliminary data.</text>
</comment>
<dbReference type="InterPro" id="IPR033729">
    <property type="entry name" value="SerRS_core"/>
</dbReference>
<feature type="binding site" evidence="12 14">
    <location>
        <begin position="353"/>
        <end position="356"/>
    </location>
    <ligand>
        <name>ATP</name>
        <dbReference type="ChEBI" id="CHEBI:30616"/>
    </ligand>
</feature>
<dbReference type="InterPro" id="IPR010978">
    <property type="entry name" value="tRNA-bd_arm"/>
</dbReference>
<dbReference type="GeneID" id="96910730"/>
<keyword evidence="4 12" id="KW-0963">Cytoplasm</keyword>
<dbReference type="InterPro" id="IPR015866">
    <property type="entry name" value="Ser-tRNA-synth_1_N"/>
</dbReference>
<dbReference type="InterPro" id="IPR042103">
    <property type="entry name" value="SerRS_1_N_sf"/>
</dbReference>
<evidence type="ECO:0000256" key="12">
    <source>
        <dbReference type="HAMAP-Rule" id="MF_00176"/>
    </source>
</evidence>
<dbReference type="InterPro" id="IPR006195">
    <property type="entry name" value="aa-tRNA-synth_II"/>
</dbReference>
<dbReference type="PRINTS" id="PR00981">
    <property type="entry name" value="TRNASYNTHSER"/>
</dbReference>
<evidence type="ECO:0000256" key="6">
    <source>
        <dbReference type="ARBA" id="ARBA00022741"/>
    </source>
</evidence>
<evidence type="ECO:0000256" key="9">
    <source>
        <dbReference type="ARBA" id="ARBA00023146"/>
    </source>
</evidence>
<organism evidence="17 18">
    <name type="scientific">Marinilactibacillus psychrotolerans</name>
    <dbReference type="NCBI Taxonomy" id="191770"/>
    <lineage>
        <taxon>Bacteria</taxon>
        <taxon>Bacillati</taxon>
        <taxon>Bacillota</taxon>
        <taxon>Bacilli</taxon>
        <taxon>Lactobacillales</taxon>
        <taxon>Carnobacteriaceae</taxon>
        <taxon>Marinilactibacillus</taxon>
    </lineage>
</organism>
<feature type="binding site" evidence="12 14">
    <location>
        <begin position="266"/>
        <end position="268"/>
    </location>
    <ligand>
        <name>ATP</name>
        <dbReference type="ChEBI" id="CHEBI:30616"/>
    </ligand>
</feature>
<keyword evidence="8 12" id="KW-0648">Protein biosynthesis</keyword>
<reference evidence="17" key="1">
    <citation type="submission" date="2019-08" db="EMBL/GenBank/DDBJ databases">
        <title>Marinilactibacillus psychrotolerans M13-2T whole genome sequencing project.</title>
        <authorList>
            <person name="Ishikawa M."/>
            <person name="Suzuki T."/>
            <person name="Matsutani M."/>
        </authorList>
    </citation>
    <scope>NUCLEOTIDE SEQUENCE</scope>
    <source>
        <strain evidence="17">M13-2T</strain>
    </source>
</reference>
<keyword evidence="15" id="KW-0175">Coiled coil</keyword>
<dbReference type="GO" id="GO:0005737">
    <property type="term" value="C:cytoplasm"/>
    <property type="evidence" value="ECO:0007669"/>
    <property type="project" value="UniProtKB-SubCell"/>
</dbReference>
<dbReference type="EMBL" id="BKBI01000020">
    <property type="protein sequence ID" value="GEQ36700.1"/>
    <property type="molecule type" value="Genomic_DNA"/>
</dbReference>
<dbReference type="Gene3D" id="3.30.930.10">
    <property type="entry name" value="Bira Bifunctional Protein, Domain 2"/>
    <property type="match status" value="1"/>
</dbReference>
<dbReference type="PIRSF" id="PIRSF001529">
    <property type="entry name" value="Ser-tRNA-synth_IIa"/>
    <property type="match status" value="1"/>
</dbReference>
<dbReference type="Gene3D" id="1.10.287.40">
    <property type="entry name" value="Serine-tRNA synthetase, tRNA binding domain"/>
    <property type="match status" value="1"/>
</dbReference>
<comment type="catalytic activity">
    <reaction evidence="10 12">
        <text>tRNA(Sec) + L-serine + ATP = L-seryl-tRNA(Sec) + AMP + diphosphate + H(+)</text>
        <dbReference type="Rhea" id="RHEA:42580"/>
        <dbReference type="Rhea" id="RHEA-COMP:9742"/>
        <dbReference type="Rhea" id="RHEA-COMP:10128"/>
        <dbReference type="ChEBI" id="CHEBI:15378"/>
        <dbReference type="ChEBI" id="CHEBI:30616"/>
        <dbReference type="ChEBI" id="CHEBI:33019"/>
        <dbReference type="ChEBI" id="CHEBI:33384"/>
        <dbReference type="ChEBI" id="CHEBI:78442"/>
        <dbReference type="ChEBI" id="CHEBI:78533"/>
        <dbReference type="ChEBI" id="CHEBI:456215"/>
        <dbReference type="EC" id="6.1.1.11"/>
    </reaction>
</comment>
<feature type="coiled-coil region" evidence="15">
    <location>
        <begin position="34"/>
        <end position="103"/>
    </location>
</feature>
<evidence type="ECO:0000256" key="4">
    <source>
        <dbReference type="ARBA" id="ARBA00022490"/>
    </source>
</evidence>
<comment type="catalytic activity">
    <reaction evidence="11 12">
        <text>tRNA(Ser) + L-serine + ATP = L-seryl-tRNA(Ser) + AMP + diphosphate + H(+)</text>
        <dbReference type="Rhea" id="RHEA:12292"/>
        <dbReference type="Rhea" id="RHEA-COMP:9669"/>
        <dbReference type="Rhea" id="RHEA-COMP:9703"/>
        <dbReference type="ChEBI" id="CHEBI:15378"/>
        <dbReference type="ChEBI" id="CHEBI:30616"/>
        <dbReference type="ChEBI" id="CHEBI:33019"/>
        <dbReference type="ChEBI" id="CHEBI:33384"/>
        <dbReference type="ChEBI" id="CHEBI:78442"/>
        <dbReference type="ChEBI" id="CHEBI:78533"/>
        <dbReference type="ChEBI" id="CHEBI:456215"/>
        <dbReference type="EC" id="6.1.1.11"/>
    </reaction>
</comment>
<comment type="domain">
    <text evidence="12">Consists of two distinct domains, a catalytic core and a N-terminal extension that is involved in tRNA binding.</text>
</comment>
<evidence type="ECO:0000256" key="15">
    <source>
        <dbReference type="SAM" id="Coils"/>
    </source>
</evidence>
<evidence type="ECO:0000256" key="1">
    <source>
        <dbReference type="ARBA" id="ARBA00004496"/>
    </source>
</evidence>
<comment type="similarity">
    <text evidence="3 12">Belongs to the class-II aminoacyl-tRNA synthetase family. Type-1 seryl-tRNA synthetase subfamily.</text>
</comment>
<feature type="domain" description="Aminoacyl-transfer RNA synthetases class-II family profile" evidence="16">
    <location>
        <begin position="176"/>
        <end position="414"/>
    </location>
</feature>
<name>A0AAV3WSY9_9LACT</name>
<keyword evidence="9 12" id="KW-0030">Aminoacyl-tRNA synthetase</keyword>
<dbReference type="PANTHER" id="PTHR43697">
    <property type="entry name" value="SERYL-TRNA SYNTHETASE"/>
    <property type="match status" value="1"/>
</dbReference>